<feature type="transmembrane region" description="Helical" evidence="2">
    <location>
        <begin position="164"/>
        <end position="182"/>
    </location>
</feature>
<feature type="transmembrane region" description="Helical" evidence="2">
    <location>
        <begin position="102"/>
        <end position="123"/>
    </location>
</feature>
<feature type="transmembrane region" description="Helical" evidence="2">
    <location>
        <begin position="194"/>
        <end position="214"/>
    </location>
</feature>
<protein>
    <recommendedName>
        <fullName evidence="4">ShKT domain-containing protein</fullName>
    </recommendedName>
</protein>
<dbReference type="EMBL" id="CAUJNA010003805">
    <property type="protein sequence ID" value="CAJ1410100.1"/>
    <property type="molecule type" value="Genomic_DNA"/>
</dbReference>
<feature type="transmembrane region" description="Helical" evidence="2">
    <location>
        <begin position="234"/>
        <end position="253"/>
    </location>
</feature>
<evidence type="ECO:0000259" key="4">
    <source>
        <dbReference type="PROSITE" id="PS51670"/>
    </source>
</evidence>
<sequence length="437" mass="46822">MSPTAAPRDLRGVRLALVLAALLLALAAGLKLRQSGSGLELAGALCGGLAVSGTSSRCPRECKGPMLSFGMVAHLGAVLALMDGNVLSEAMSLLSQFAEMPPLVPLSCCVLCLAVHLLSLAYLPGYICASARSHGGAADWTDLERRSPVPVCCISVSILSFAKFTLLTALMSSLLAGLYTALHPKVVDLLSLPWGLAAGLLPLPLLSCGVVWAWPPGPRDLDLSGRARLARRTLGLAFCGAAVLFGAWLSRLVDLQSNWTSCENMLAECSAWAGRGDCSAESKFFEYMMEKCKKACRFCSLSRLGLTGDLLLALGTALVIQTTRFAYLFHQSTMQLVIADNNLSEPETPFQALEEVPKVQVQQVETELAQPREHRETNSEARASEESHRSLLHSEVRSRSASPLPRVNLDRSPQGRSSDEDNASFYECESQAGDEAS</sequence>
<evidence type="ECO:0000256" key="3">
    <source>
        <dbReference type="SAM" id="SignalP"/>
    </source>
</evidence>
<keyword evidence="2" id="KW-1133">Transmembrane helix</keyword>
<feature type="domain" description="ShKT" evidence="4">
    <location>
        <begin position="262"/>
        <end position="299"/>
    </location>
</feature>
<dbReference type="InterPro" id="IPR003582">
    <property type="entry name" value="ShKT_dom"/>
</dbReference>
<name>A0AA36JQW0_9DINO</name>
<feature type="region of interest" description="Disordered" evidence="1">
    <location>
        <begin position="366"/>
        <end position="437"/>
    </location>
</feature>
<dbReference type="PROSITE" id="PS51670">
    <property type="entry name" value="SHKT"/>
    <property type="match status" value="1"/>
</dbReference>
<evidence type="ECO:0000256" key="2">
    <source>
        <dbReference type="SAM" id="Phobius"/>
    </source>
</evidence>
<keyword evidence="3" id="KW-0732">Signal</keyword>
<keyword evidence="6" id="KW-1185">Reference proteome</keyword>
<comment type="caution">
    <text evidence="5">The sequence shown here is derived from an EMBL/GenBank/DDBJ whole genome shotgun (WGS) entry which is preliminary data.</text>
</comment>
<accession>A0AA36JQW0</accession>
<organism evidence="5 6">
    <name type="scientific">Effrenium voratum</name>
    <dbReference type="NCBI Taxonomy" id="2562239"/>
    <lineage>
        <taxon>Eukaryota</taxon>
        <taxon>Sar</taxon>
        <taxon>Alveolata</taxon>
        <taxon>Dinophyceae</taxon>
        <taxon>Suessiales</taxon>
        <taxon>Symbiodiniaceae</taxon>
        <taxon>Effrenium</taxon>
    </lineage>
</organism>
<dbReference type="AlphaFoldDB" id="A0AA36JQW0"/>
<feature type="chain" id="PRO_5041223539" description="ShKT domain-containing protein" evidence="3">
    <location>
        <begin position="30"/>
        <end position="437"/>
    </location>
</feature>
<evidence type="ECO:0000313" key="5">
    <source>
        <dbReference type="EMBL" id="CAJ1410100.1"/>
    </source>
</evidence>
<feature type="signal peptide" evidence="3">
    <location>
        <begin position="1"/>
        <end position="29"/>
    </location>
</feature>
<reference evidence="5" key="1">
    <citation type="submission" date="2023-08" db="EMBL/GenBank/DDBJ databases">
        <authorList>
            <person name="Chen Y."/>
            <person name="Shah S."/>
            <person name="Dougan E. K."/>
            <person name="Thang M."/>
            <person name="Chan C."/>
        </authorList>
    </citation>
    <scope>NUCLEOTIDE SEQUENCE</scope>
</reference>
<proteinExistence type="predicted"/>
<gene>
    <name evidence="5" type="ORF">EVOR1521_LOCUS31029</name>
</gene>
<keyword evidence="2" id="KW-0472">Membrane</keyword>
<dbReference type="Proteomes" id="UP001178507">
    <property type="component" value="Unassembled WGS sequence"/>
</dbReference>
<feature type="compositionally biased region" description="Basic and acidic residues" evidence="1">
    <location>
        <begin position="370"/>
        <end position="398"/>
    </location>
</feature>
<keyword evidence="2" id="KW-0812">Transmembrane</keyword>
<dbReference type="Pfam" id="PF01549">
    <property type="entry name" value="ShK"/>
    <property type="match status" value="1"/>
</dbReference>
<dbReference type="Gene3D" id="1.10.10.1940">
    <property type="match status" value="1"/>
</dbReference>
<dbReference type="SMART" id="SM00254">
    <property type="entry name" value="ShKT"/>
    <property type="match status" value="1"/>
</dbReference>
<feature type="transmembrane region" description="Helical" evidence="2">
    <location>
        <begin position="66"/>
        <end position="82"/>
    </location>
</feature>
<evidence type="ECO:0000313" key="6">
    <source>
        <dbReference type="Proteomes" id="UP001178507"/>
    </source>
</evidence>
<evidence type="ECO:0000256" key="1">
    <source>
        <dbReference type="SAM" id="MobiDB-lite"/>
    </source>
</evidence>
<feature type="transmembrane region" description="Helical" evidence="2">
    <location>
        <begin position="310"/>
        <end position="329"/>
    </location>
</feature>